<comment type="caution">
    <text evidence="9">The sequence shown here is derived from an EMBL/GenBank/DDBJ whole genome shotgun (WGS) entry which is preliminary data.</text>
</comment>
<gene>
    <name evidence="9" type="ORF">TY91_04595</name>
</gene>
<dbReference type="SUPFAM" id="SSF103473">
    <property type="entry name" value="MFS general substrate transporter"/>
    <property type="match status" value="1"/>
</dbReference>
<feature type="domain" description="Major facilitator superfamily (MFS) profile" evidence="8">
    <location>
        <begin position="12"/>
        <end position="399"/>
    </location>
</feature>
<evidence type="ECO:0000256" key="5">
    <source>
        <dbReference type="ARBA" id="ARBA00022989"/>
    </source>
</evidence>
<evidence type="ECO:0000313" key="10">
    <source>
        <dbReference type="Proteomes" id="UP000076480"/>
    </source>
</evidence>
<dbReference type="GO" id="GO:0022857">
    <property type="term" value="F:transmembrane transporter activity"/>
    <property type="evidence" value="ECO:0007669"/>
    <property type="project" value="InterPro"/>
</dbReference>
<evidence type="ECO:0000256" key="7">
    <source>
        <dbReference type="SAM" id="Phobius"/>
    </source>
</evidence>
<dbReference type="Pfam" id="PF07690">
    <property type="entry name" value="MFS_1"/>
    <property type="match status" value="1"/>
</dbReference>
<comment type="subcellular location">
    <subcellularLocation>
        <location evidence="1">Cell membrane</location>
        <topology evidence="1">Multi-pass membrane protein</topology>
    </subcellularLocation>
</comment>
<protein>
    <recommendedName>
        <fullName evidence="8">Major facilitator superfamily (MFS) profile domain-containing protein</fullName>
    </recommendedName>
</protein>
<keyword evidence="4 7" id="KW-0812">Transmembrane</keyword>
<feature type="transmembrane region" description="Helical" evidence="7">
    <location>
        <begin position="142"/>
        <end position="162"/>
    </location>
</feature>
<dbReference type="AlphaFoldDB" id="A0A166HEA8"/>
<keyword evidence="3" id="KW-1003">Cell membrane</keyword>
<reference evidence="9 10" key="1">
    <citation type="submission" date="2015-02" db="EMBL/GenBank/DDBJ databases">
        <title>Draft genome sequence of Lactobacillus collinoides CUPV2371 isolated from a natural cider, the first genome sequence of a strain of this species.</title>
        <authorList>
            <person name="Puertas A.I."/>
            <person name="Spano G."/>
            <person name="Capozzi V."/>
            <person name="Lamontanara A."/>
            <person name="Orru L."/>
            <person name="Duenas M.T."/>
        </authorList>
    </citation>
    <scope>NUCLEOTIDE SEQUENCE [LARGE SCALE GENOMIC DNA]</scope>
    <source>
        <strain evidence="9 10">237</strain>
    </source>
</reference>
<evidence type="ECO:0000256" key="4">
    <source>
        <dbReference type="ARBA" id="ARBA00022692"/>
    </source>
</evidence>
<feature type="transmembrane region" description="Helical" evidence="7">
    <location>
        <begin position="51"/>
        <end position="72"/>
    </location>
</feature>
<feature type="transmembrane region" description="Helical" evidence="7">
    <location>
        <begin position="337"/>
        <end position="360"/>
    </location>
</feature>
<dbReference type="PROSITE" id="PS50850">
    <property type="entry name" value="MFS"/>
    <property type="match status" value="1"/>
</dbReference>
<feature type="transmembrane region" description="Helical" evidence="7">
    <location>
        <begin position="168"/>
        <end position="185"/>
    </location>
</feature>
<feature type="transmembrane region" description="Helical" evidence="7">
    <location>
        <begin position="303"/>
        <end position="325"/>
    </location>
</feature>
<evidence type="ECO:0000313" key="9">
    <source>
        <dbReference type="EMBL" id="KZL42540.1"/>
    </source>
</evidence>
<dbReference type="GO" id="GO:0005886">
    <property type="term" value="C:plasma membrane"/>
    <property type="evidence" value="ECO:0007669"/>
    <property type="project" value="UniProtKB-SubCell"/>
</dbReference>
<keyword evidence="10" id="KW-1185">Reference proteome</keyword>
<dbReference type="RefSeq" id="WP_056997512.1">
    <property type="nucleotide sequence ID" value="NZ_JYDC01000024.1"/>
</dbReference>
<dbReference type="OrthoDB" id="1650550at2"/>
<dbReference type="PATRIC" id="fig|33960.6.peg.1390"/>
<feature type="transmembrane region" description="Helical" evidence="7">
    <location>
        <begin position="79"/>
        <end position="97"/>
    </location>
</feature>
<evidence type="ECO:0000256" key="1">
    <source>
        <dbReference type="ARBA" id="ARBA00004651"/>
    </source>
</evidence>
<keyword evidence="6 7" id="KW-0472">Membrane</keyword>
<evidence type="ECO:0000259" key="8">
    <source>
        <dbReference type="PROSITE" id="PS50850"/>
    </source>
</evidence>
<dbReference type="Gene3D" id="1.20.1250.20">
    <property type="entry name" value="MFS general substrate transporter like domains"/>
    <property type="match status" value="1"/>
</dbReference>
<feature type="transmembrane region" description="Helical" evidence="7">
    <location>
        <begin position="109"/>
        <end position="130"/>
    </location>
</feature>
<sequence>MTHTSDEHDSLMFKIALLSSTFLITGASATSSLLPSLRQAFPAVSKATLQSFFSITALPQFIALIAAAFLATKFGKRNVILFGALLWTISGLLPMVLNNFPIILTSRVFLGFSLGLIQPIGTSMIADLYTGEARNALMGIQSAVIGISGTVLTFAIGLLITINWRAAFLIYLIGLIVFALTLHFLPKKLVGEGKTQQVEQSVNLEDNSSKHLGKDVIIWVLLTFFFNLGQGGVNIDFNLAVVEEHIATATGAANMMVAYSIFGLITGLLFGIYMKFAKRFGGVIAALLFFLGNLLIATTHGVAIYYVAMMLTGAGFGLFMPYMFAAVNKHTTAANSAYATSATTAAASLANFIAPYVYSFLAKIFGNNSSQFAFNFASLFSLILVLGLLYEYFAETKNQKNIAKGTI</sequence>
<dbReference type="Proteomes" id="UP000076480">
    <property type="component" value="Unassembled WGS sequence"/>
</dbReference>
<keyword evidence="5 7" id="KW-1133">Transmembrane helix</keyword>
<dbReference type="EMBL" id="JYDC01000024">
    <property type="protein sequence ID" value="KZL42540.1"/>
    <property type="molecule type" value="Genomic_DNA"/>
</dbReference>
<feature type="transmembrane region" description="Helical" evidence="7">
    <location>
        <begin position="12"/>
        <end position="31"/>
    </location>
</feature>
<proteinExistence type="predicted"/>
<organism evidence="9 10">
    <name type="scientific">Secundilactobacillus collinoides</name>
    <name type="common">Lactobacillus collinoides</name>
    <dbReference type="NCBI Taxonomy" id="33960"/>
    <lineage>
        <taxon>Bacteria</taxon>
        <taxon>Bacillati</taxon>
        <taxon>Bacillota</taxon>
        <taxon>Bacilli</taxon>
        <taxon>Lactobacillales</taxon>
        <taxon>Lactobacillaceae</taxon>
        <taxon>Secundilactobacillus</taxon>
    </lineage>
</organism>
<dbReference type="InterPro" id="IPR020846">
    <property type="entry name" value="MFS_dom"/>
</dbReference>
<name>A0A166HEA8_SECCO</name>
<evidence type="ECO:0000256" key="2">
    <source>
        <dbReference type="ARBA" id="ARBA00022448"/>
    </source>
</evidence>
<dbReference type="PANTHER" id="PTHR43124:SF3">
    <property type="entry name" value="CHLORAMPHENICOL EFFLUX PUMP RV0191"/>
    <property type="match status" value="1"/>
</dbReference>
<dbReference type="InterPro" id="IPR050189">
    <property type="entry name" value="MFS_Efflux_Transporters"/>
</dbReference>
<evidence type="ECO:0000256" key="6">
    <source>
        <dbReference type="ARBA" id="ARBA00023136"/>
    </source>
</evidence>
<dbReference type="InterPro" id="IPR036259">
    <property type="entry name" value="MFS_trans_sf"/>
</dbReference>
<evidence type="ECO:0000256" key="3">
    <source>
        <dbReference type="ARBA" id="ARBA00022475"/>
    </source>
</evidence>
<feature type="transmembrane region" description="Helical" evidence="7">
    <location>
        <begin position="253"/>
        <end position="273"/>
    </location>
</feature>
<feature type="transmembrane region" description="Helical" evidence="7">
    <location>
        <begin position="372"/>
        <end position="393"/>
    </location>
</feature>
<feature type="transmembrane region" description="Helical" evidence="7">
    <location>
        <begin position="280"/>
        <end position="297"/>
    </location>
</feature>
<dbReference type="PANTHER" id="PTHR43124">
    <property type="entry name" value="PURINE EFFLUX PUMP PBUE"/>
    <property type="match status" value="1"/>
</dbReference>
<dbReference type="InterPro" id="IPR011701">
    <property type="entry name" value="MFS"/>
</dbReference>
<keyword evidence="2" id="KW-0813">Transport</keyword>
<accession>A0A166HEA8</accession>